<feature type="domain" description="Protein kinase" evidence="8">
    <location>
        <begin position="553"/>
        <end position="842"/>
    </location>
</feature>
<feature type="compositionally biased region" description="Basic and acidic residues" evidence="6">
    <location>
        <begin position="532"/>
        <end position="541"/>
    </location>
</feature>
<keyword evidence="7" id="KW-1133">Transmembrane helix</keyword>
<feature type="transmembrane region" description="Helical" evidence="7">
    <location>
        <begin position="370"/>
        <end position="387"/>
    </location>
</feature>
<keyword evidence="7" id="KW-0472">Membrane</keyword>
<dbReference type="PROSITE" id="PS00108">
    <property type="entry name" value="PROTEIN_KINASE_ST"/>
    <property type="match status" value="1"/>
</dbReference>
<evidence type="ECO:0000256" key="4">
    <source>
        <dbReference type="ARBA" id="ARBA00022840"/>
    </source>
</evidence>
<feature type="region of interest" description="Disordered" evidence="6">
    <location>
        <begin position="426"/>
        <end position="549"/>
    </location>
</feature>
<dbReference type="HOGENOM" id="CLU_338252_0_0_3"/>
<sequence>MSVHPSWYLRFQKLPLVILVSLLVSGIIAGLRHAGVFQGIELWNYDQLVKLRSQPEPDPRIVLVAIDDSALKKLNSDKVSDQVLTEVLQSLEKYQPRVIGVDIIRDVPIGEGRQALIDYLNSVYEPLAGKIKPIIMTCQLPSPEQPQGIDPPPILDLDSSVGFANIEVDADQVIRRVPISSVPLANAPQKSQDKNLINDTSKAGCLVPFSLGFLTSMRYLQQENITLKQTPEGFFKLGEMVFKPPTQSAAAYRNLDPSLYQIILDYRLSNPVETISLSKVLDGEIQPEQIRDKIVLIGYTTKDDVHLTPYGMIPGVLIHAEVINQVLSNVLDKRSPIWYFPEPVEWLWLATWGLAGGVIAWQIRPLWQFYLIQGGAIMLLLGTNFILFTQQGWVPLIPSLVTLITSALAVRTLPQLKLASLSEKPLDYPSTPDSAKYQQTPVEPSTPAYNYPPPTLVEPSTPAYNYPPPTLVEPSTPAYDYSSPTLVEPSVPQPRPSSSDHPWTNAQSTPESVADKKPLIQPSQPPSTPTAPRREFVREDPYLGQRLGEGGRYRIDRHLGGGGMGQVYLASDTRLGDRPVAIKVMTTYSSSDNDNLIRRFQREAEFMAAFSSMNIVKINDFGLTPEASPFKGAPFYVMEYLQGTTLTQRLETVGKLSIQQAIPIIRQICAGLKEAHQMGIAHRDLKPDNIYLIPHTALGEIVKILDFGIAKIVRDDTNPQITRTLTAMGAFIGTYRYASPEQCLGDARINHKTDIYSLGVLMYEMLSGTNPYNIQGHQNTQGYWISSHISKKPQPLRSQPGCENISPEIEAVVMKCLEKSAEDRFANVDELEKALQQASGSF</sequence>
<dbReference type="PROSITE" id="PS50011">
    <property type="entry name" value="PROTEIN_KINASE_DOM"/>
    <property type="match status" value="1"/>
</dbReference>
<feature type="compositionally biased region" description="Polar residues" evidence="6">
    <location>
        <begin position="496"/>
        <end position="511"/>
    </location>
</feature>
<evidence type="ECO:0000256" key="2">
    <source>
        <dbReference type="ARBA" id="ARBA00022741"/>
    </source>
</evidence>
<dbReference type="CDD" id="cd14014">
    <property type="entry name" value="STKc_PknB_like"/>
    <property type="match status" value="1"/>
</dbReference>
<dbReference type="GO" id="GO:0005524">
    <property type="term" value="F:ATP binding"/>
    <property type="evidence" value="ECO:0007669"/>
    <property type="project" value="UniProtKB-UniRule"/>
</dbReference>
<dbReference type="KEGG" id="cyj:Cyan7822_0985"/>
<proteinExistence type="predicted"/>
<dbReference type="STRING" id="497965.Cyan7822_0985"/>
<feature type="transmembrane region" description="Helical" evidence="7">
    <location>
        <begin position="346"/>
        <end position="363"/>
    </location>
</feature>
<keyword evidence="2 5" id="KW-0547">Nucleotide-binding</keyword>
<feature type="compositionally biased region" description="Polar residues" evidence="6">
    <location>
        <begin position="431"/>
        <end position="443"/>
    </location>
</feature>
<evidence type="ECO:0000256" key="6">
    <source>
        <dbReference type="SAM" id="MobiDB-lite"/>
    </source>
</evidence>
<dbReference type="PROSITE" id="PS00107">
    <property type="entry name" value="PROTEIN_KINASE_ATP"/>
    <property type="match status" value="1"/>
</dbReference>
<gene>
    <name evidence="9" type="ordered locus">Cyan7822_0985</name>
</gene>
<dbReference type="eggNOG" id="COG4252">
    <property type="taxonomic scope" value="Bacteria"/>
</dbReference>
<keyword evidence="3 9" id="KW-0418">Kinase</keyword>
<keyword evidence="7" id="KW-0812">Transmembrane</keyword>
<reference evidence="10" key="1">
    <citation type="journal article" date="2011" name="MBio">
        <title>Novel metabolic attributes of the genus Cyanothece, comprising a group of unicellular nitrogen-fixing Cyanobacteria.</title>
        <authorList>
            <person name="Bandyopadhyay A."/>
            <person name="Elvitigala T."/>
            <person name="Welsh E."/>
            <person name="Stockel J."/>
            <person name="Liberton M."/>
            <person name="Min H."/>
            <person name="Sherman L.A."/>
            <person name="Pakrasi H.B."/>
        </authorList>
    </citation>
    <scope>NUCLEOTIDE SEQUENCE [LARGE SCALE GENOMIC DNA]</scope>
    <source>
        <strain evidence="10">PCC 7822</strain>
    </source>
</reference>
<dbReference type="Pfam" id="PF05226">
    <property type="entry name" value="CHASE2"/>
    <property type="match status" value="1"/>
</dbReference>
<dbReference type="GO" id="GO:0004674">
    <property type="term" value="F:protein serine/threonine kinase activity"/>
    <property type="evidence" value="ECO:0007669"/>
    <property type="project" value="UniProtKB-KW"/>
</dbReference>
<dbReference type="InterPro" id="IPR008271">
    <property type="entry name" value="Ser/Thr_kinase_AS"/>
</dbReference>
<keyword evidence="10" id="KW-1185">Reference proteome</keyword>
<dbReference type="PANTHER" id="PTHR43289:SF34">
    <property type="entry name" value="SERINE_THREONINE-PROTEIN KINASE YBDM-RELATED"/>
    <property type="match status" value="1"/>
</dbReference>
<dbReference type="EMBL" id="CP002198">
    <property type="protein sequence ID" value="ADN12995.1"/>
    <property type="molecule type" value="Genomic_DNA"/>
</dbReference>
<dbReference type="SMART" id="SM00220">
    <property type="entry name" value="S_TKc"/>
    <property type="match status" value="1"/>
</dbReference>
<protein>
    <submittedName>
        <fullName evidence="9">Serine/threonine protein kinase with Chase2 sensor</fullName>
    </submittedName>
</protein>
<evidence type="ECO:0000313" key="10">
    <source>
        <dbReference type="Proteomes" id="UP000008206"/>
    </source>
</evidence>
<name>E0UDZ1_GLOV7</name>
<accession>E0UDZ1</accession>
<dbReference type="SUPFAM" id="SSF56112">
    <property type="entry name" value="Protein kinase-like (PK-like)"/>
    <property type="match status" value="1"/>
</dbReference>
<dbReference type="InterPro" id="IPR000719">
    <property type="entry name" value="Prot_kinase_dom"/>
</dbReference>
<dbReference type="InterPro" id="IPR017441">
    <property type="entry name" value="Protein_kinase_ATP_BS"/>
</dbReference>
<dbReference type="RefSeq" id="WP_013321103.1">
    <property type="nucleotide sequence ID" value="NC_014501.1"/>
</dbReference>
<organism evidence="9 10">
    <name type="scientific">Gloeothece verrucosa (strain PCC 7822)</name>
    <name type="common">Cyanothece sp. (strain PCC 7822)</name>
    <dbReference type="NCBI Taxonomy" id="497965"/>
    <lineage>
        <taxon>Bacteria</taxon>
        <taxon>Bacillati</taxon>
        <taxon>Cyanobacteriota</taxon>
        <taxon>Cyanophyceae</taxon>
        <taxon>Oscillatoriophycideae</taxon>
        <taxon>Chroococcales</taxon>
        <taxon>Aphanothecaceae</taxon>
        <taxon>Gloeothece</taxon>
        <taxon>Gloeothece verrucosa</taxon>
    </lineage>
</organism>
<dbReference type="Proteomes" id="UP000008206">
    <property type="component" value="Chromosome"/>
</dbReference>
<dbReference type="OrthoDB" id="420726at2"/>
<dbReference type="Pfam" id="PF00069">
    <property type="entry name" value="Pkinase"/>
    <property type="match status" value="1"/>
</dbReference>
<keyword evidence="1" id="KW-0808">Transferase</keyword>
<dbReference type="InterPro" id="IPR007890">
    <property type="entry name" value="CHASE2"/>
</dbReference>
<dbReference type="eggNOG" id="COG0515">
    <property type="taxonomic scope" value="Bacteria"/>
</dbReference>
<evidence type="ECO:0000313" key="9">
    <source>
        <dbReference type="EMBL" id="ADN12995.1"/>
    </source>
</evidence>
<dbReference type="PANTHER" id="PTHR43289">
    <property type="entry name" value="MITOGEN-ACTIVATED PROTEIN KINASE KINASE KINASE 20-RELATED"/>
    <property type="match status" value="1"/>
</dbReference>
<dbReference type="SMART" id="SM01080">
    <property type="entry name" value="CHASE2"/>
    <property type="match status" value="1"/>
</dbReference>
<keyword evidence="4 5" id="KW-0067">ATP-binding</keyword>
<feature type="transmembrane region" description="Helical" evidence="7">
    <location>
        <begin position="393"/>
        <end position="414"/>
    </location>
</feature>
<keyword evidence="9" id="KW-0723">Serine/threonine-protein kinase</keyword>
<dbReference type="AlphaFoldDB" id="E0UDZ1"/>
<evidence type="ECO:0000256" key="5">
    <source>
        <dbReference type="PROSITE-ProRule" id="PRU10141"/>
    </source>
</evidence>
<dbReference type="Gene3D" id="3.30.200.20">
    <property type="entry name" value="Phosphorylase Kinase, domain 1"/>
    <property type="match status" value="1"/>
</dbReference>
<evidence type="ECO:0000256" key="1">
    <source>
        <dbReference type="ARBA" id="ARBA00022679"/>
    </source>
</evidence>
<feature type="binding site" evidence="5">
    <location>
        <position position="583"/>
    </location>
    <ligand>
        <name>ATP</name>
        <dbReference type="ChEBI" id="CHEBI:30616"/>
    </ligand>
</feature>
<evidence type="ECO:0000259" key="8">
    <source>
        <dbReference type="PROSITE" id="PS50011"/>
    </source>
</evidence>
<dbReference type="Gene3D" id="1.10.510.10">
    <property type="entry name" value="Transferase(Phosphotransferase) domain 1"/>
    <property type="match status" value="1"/>
</dbReference>
<evidence type="ECO:0000256" key="7">
    <source>
        <dbReference type="SAM" id="Phobius"/>
    </source>
</evidence>
<dbReference type="InterPro" id="IPR011009">
    <property type="entry name" value="Kinase-like_dom_sf"/>
</dbReference>
<evidence type="ECO:0000256" key="3">
    <source>
        <dbReference type="ARBA" id="ARBA00022777"/>
    </source>
</evidence>